<dbReference type="RefSeq" id="WP_270111658.1">
    <property type="nucleotide sequence ID" value="NZ_JAPZVP010000015.1"/>
</dbReference>
<evidence type="ECO:0000313" key="2">
    <source>
        <dbReference type="Proteomes" id="UP001146067"/>
    </source>
</evidence>
<reference evidence="1" key="1">
    <citation type="submission" date="2022-12" db="EMBL/GenBank/DDBJ databases">
        <title>Gycomyces niveus sp.nov.,a novel actinomycete isolated from soil in Shouguan.</title>
        <authorList>
            <person name="Yang X."/>
        </authorList>
    </citation>
    <scope>NUCLEOTIDE SEQUENCE</scope>
    <source>
        <strain evidence="1">NEAU-A15</strain>
    </source>
</reference>
<evidence type="ECO:0008006" key="3">
    <source>
        <dbReference type="Google" id="ProtNLM"/>
    </source>
</evidence>
<evidence type="ECO:0000313" key="1">
    <source>
        <dbReference type="EMBL" id="MDA1361636.1"/>
    </source>
</evidence>
<dbReference type="InterPro" id="IPR037883">
    <property type="entry name" value="Knr4/Smi1-like_sf"/>
</dbReference>
<sequence length="176" mass="19950">MSAIKRLESAIPAMVQFRAPAPREVRWEVLREELGVELPSDFRALAEAYPELVFEDFLCLGLPRPGEELSYVAVHRQAAEILDVWREEGDAAGYVPYPEPGGLLLWAWSYSGDYFYWRTWSAFPDDWSVVVMGANGDWSEYAIGVVDFLAALYRKDFTIPGMPRNWPGDDPDVVAV</sequence>
<gene>
    <name evidence="1" type="ORF">O1R50_18555</name>
</gene>
<name>A0A9X3PCJ7_9ACTN</name>
<organism evidence="1 2">
    <name type="scientific">Glycomyces luteolus</name>
    <dbReference type="NCBI Taxonomy" id="2670330"/>
    <lineage>
        <taxon>Bacteria</taxon>
        <taxon>Bacillati</taxon>
        <taxon>Actinomycetota</taxon>
        <taxon>Actinomycetes</taxon>
        <taxon>Glycomycetales</taxon>
        <taxon>Glycomycetaceae</taxon>
        <taxon>Glycomyces</taxon>
    </lineage>
</organism>
<keyword evidence="2" id="KW-1185">Reference proteome</keyword>
<protein>
    <recommendedName>
        <fullName evidence="3">SUKH superfamily protein</fullName>
    </recommendedName>
</protein>
<accession>A0A9X3PCJ7</accession>
<proteinExistence type="predicted"/>
<dbReference type="Proteomes" id="UP001146067">
    <property type="component" value="Unassembled WGS sequence"/>
</dbReference>
<comment type="caution">
    <text evidence="1">The sequence shown here is derived from an EMBL/GenBank/DDBJ whole genome shotgun (WGS) entry which is preliminary data.</text>
</comment>
<dbReference type="EMBL" id="JAPZVP010000015">
    <property type="protein sequence ID" value="MDA1361636.1"/>
    <property type="molecule type" value="Genomic_DNA"/>
</dbReference>
<dbReference type="SUPFAM" id="SSF160631">
    <property type="entry name" value="SMI1/KNR4-like"/>
    <property type="match status" value="1"/>
</dbReference>
<dbReference type="Pfam" id="PF14568">
    <property type="entry name" value="SUKH_6"/>
    <property type="match status" value="1"/>
</dbReference>
<dbReference type="AlphaFoldDB" id="A0A9X3PCJ7"/>